<evidence type="ECO:0000256" key="4">
    <source>
        <dbReference type="ARBA" id="ARBA00022989"/>
    </source>
</evidence>
<evidence type="ECO:0000256" key="6">
    <source>
        <dbReference type="SAM" id="Phobius"/>
    </source>
</evidence>
<dbReference type="EMBL" id="JAJTWT010000005">
    <property type="protein sequence ID" value="MCE4538171.1"/>
    <property type="molecule type" value="Genomic_DNA"/>
</dbReference>
<evidence type="ECO:0000256" key="3">
    <source>
        <dbReference type="ARBA" id="ARBA00022692"/>
    </source>
</evidence>
<name>A0ABS8XH56_9BURK</name>
<feature type="transmembrane region" description="Helical" evidence="6">
    <location>
        <begin position="119"/>
        <end position="140"/>
    </location>
</feature>
<dbReference type="Proteomes" id="UP001201463">
    <property type="component" value="Unassembled WGS sequence"/>
</dbReference>
<evidence type="ECO:0000313" key="8">
    <source>
        <dbReference type="Proteomes" id="UP001201463"/>
    </source>
</evidence>
<proteinExistence type="predicted"/>
<feature type="transmembrane region" description="Helical" evidence="6">
    <location>
        <begin position="298"/>
        <end position="320"/>
    </location>
</feature>
<comment type="caution">
    <text evidence="7">The sequence shown here is derived from an EMBL/GenBank/DDBJ whole genome shotgun (WGS) entry which is preliminary data.</text>
</comment>
<accession>A0ABS8XH56</accession>
<feature type="transmembrane region" description="Helical" evidence="6">
    <location>
        <begin position="146"/>
        <end position="165"/>
    </location>
</feature>
<evidence type="ECO:0000256" key="5">
    <source>
        <dbReference type="ARBA" id="ARBA00023136"/>
    </source>
</evidence>
<organism evidence="7 8">
    <name type="scientific">Pelomonas caseinilytica</name>
    <dbReference type="NCBI Taxonomy" id="2906763"/>
    <lineage>
        <taxon>Bacteria</taxon>
        <taxon>Pseudomonadati</taxon>
        <taxon>Pseudomonadota</taxon>
        <taxon>Betaproteobacteria</taxon>
        <taxon>Burkholderiales</taxon>
        <taxon>Sphaerotilaceae</taxon>
        <taxon>Roseateles</taxon>
    </lineage>
</organism>
<gene>
    <name evidence="7" type="ORF">LXT12_13010</name>
</gene>
<feature type="transmembrane region" description="Helical" evidence="6">
    <location>
        <begin position="12"/>
        <end position="35"/>
    </location>
</feature>
<feature type="transmembrane region" description="Helical" evidence="6">
    <location>
        <begin position="261"/>
        <end position="286"/>
    </location>
</feature>
<evidence type="ECO:0000256" key="1">
    <source>
        <dbReference type="ARBA" id="ARBA00004651"/>
    </source>
</evidence>
<keyword evidence="2" id="KW-1003">Cell membrane</keyword>
<evidence type="ECO:0000313" key="7">
    <source>
        <dbReference type="EMBL" id="MCE4538171.1"/>
    </source>
</evidence>
<sequence>MTRHLSPDSYGLVTAFTLAMSILGALTGLSVNGAVSIRYFQQDRYDLPRYVGACLQILAGTSLASVSCVTLLGPLFVQYTGLHVGWLITAVLASAAQFIIQIQLTLWQSAGQPLRFGALRILQTLTDALVTLALVVGLGWAWEGRLVGIVVGCGLTALVAMLLMLQRHQVRFQGATAYVGDALRYGTPLVAHVLGGLLITAGDKIIVGSTLSLADLGQYAVAGQVAMILTVLFDAVFKAFHPWVIANSLNPELRVQVVRATYRLLAGTTLAAAAFYAIAMVGFELFVGSHYAAGRDLLLPLTIAAMFRCGYFATAIFINIADKNRYLAANSLLSGVLGVATAAALTSVIGVKGAAYGVLVSEMLSFALNLRCSIKVFPMPWIAAWKAGR</sequence>
<feature type="transmembrane region" description="Helical" evidence="6">
    <location>
        <begin position="327"/>
        <end position="348"/>
    </location>
</feature>
<keyword evidence="8" id="KW-1185">Reference proteome</keyword>
<protein>
    <submittedName>
        <fullName evidence="7">Oligosaccharide flippase family protein</fullName>
    </submittedName>
</protein>
<feature type="transmembrane region" description="Helical" evidence="6">
    <location>
        <begin position="47"/>
        <end position="72"/>
    </location>
</feature>
<comment type="subcellular location">
    <subcellularLocation>
        <location evidence="1">Cell membrane</location>
        <topology evidence="1">Multi-pass membrane protein</topology>
    </subcellularLocation>
</comment>
<dbReference type="InterPro" id="IPR050833">
    <property type="entry name" value="Poly_Biosynth_Transport"/>
</dbReference>
<keyword evidence="3 6" id="KW-0812">Transmembrane</keyword>
<dbReference type="InterPro" id="IPR002797">
    <property type="entry name" value="Polysacc_synth"/>
</dbReference>
<dbReference type="Pfam" id="PF01943">
    <property type="entry name" value="Polysacc_synt"/>
    <property type="match status" value="1"/>
</dbReference>
<keyword evidence="5 6" id="KW-0472">Membrane</keyword>
<feature type="transmembrane region" description="Helical" evidence="6">
    <location>
        <begin position="185"/>
        <end position="207"/>
    </location>
</feature>
<evidence type="ECO:0000256" key="2">
    <source>
        <dbReference type="ARBA" id="ARBA00022475"/>
    </source>
</evidence>
<reference evidence="7 8" key="1">
    <citation type="submission" date="2021-12" db="EMBL/GenBank/DDBJ databases">
        <title>Genome seq of p7.</title>
        <authorList>
            <person name="Seo T."/>
        </authorList>
    </citation>
    <scope>NUCLEOTIDE SEQUENCE [LARGE SCALE GENOMIC DNA]</scope>
    <source>
        <strain evidence="7 8">P7</strain>
    </source>
</reference>
<dbReference type="PANTHER" id="PTHR30250:SF11">
    <property type="entry name" value="O-ANTIGEN TRANSPORTER-RELATED"/>
    <property type="match status" value="1"/>
</dbReference>
<feature type="transmembrane region" description="Helical" evidence="6">
    <location>
        <begin position="219"/>
        <end position="240"/>
    </location>
</feature>
<dbReference type="PANTHER" id="PTHR30250">
    <property type="entry name" value="PST FAMILY PREDICTED COLANIC ACID TRANSPORTER"/>
    <property type="match status" value="1"/>
</dbReference>
<feature type="transmembrane region" description="Helical" evidence="6">
    <location>
        <begin position="84"/>
        <end position="107"/>
    </location>
</feature>
<keyword evidence="4 6" id="KW-1133">Transmembrane helix</keyword>